<dbReference type="SUPFAM" id="SSF103196">
    <property type="entry name" value="Roadblock/LC7 domain"/>
    <property type="match status" value="1"/>
</dbReference>
<evidence type="ECO:0000313" key="2">
    <source>
        <dbReference type="EMBL" id="KAK6589964.1"/>
    </source>
</evidence>
<dbReference type="InterPro" id="IPR015019">
    <property type="entry name" value="LAMTOR3"/>
</dbReference>
<feature type="compositionally biased region" description="Low complexity" evidence="1">
    <location>
        <begin position="7"/>
        <end position="20"/>
    </location>
</feature>
<dbReference type="Pfam" id="PF08923">
    <property type="entry name" value="MAPKK1_Int"/>
    <property type="match status" value="1"/>
</dbReference>
<evidence type="ECO:0000256" key="1">
    <source>
        <dbReference type="SAM" id="MobiDB-lite"/>
    </source>
</evidence>
<dbReference type="AlphaFoldDB" id="A0AAV9XZM4"/>
<evidence type="ECO:0000313" key="3">
    <source>
        <dbReference type="Proteomes" id="UP001311799"/>
    </source>
</evidence>
<proteinExistence type="predicted"/>
<comment type="caution">
    <text evidence="2">The sequence shown here is derived from an EMBL/GenBank/DDBJ whole genome shotgun (WGS) entry which is preliminary data.</text>
</comment>
<feature type="region of interest" description="Disordered" evidence="1">
    <location>
        <begin position="1"/>
        <end position="20"/>
    </location>
</feature>
<accession>A0AAV9XZM4</accession>
<gene>
    <name evidence="2" type="ORF">RS030_192827</name>
</gene>
<keyword evidence="3" id="KW-1185">Reference proteome</keyword>
<dbReference type="Proteomes" id="UP001311799">
    <property type="component" value="Unassembled WGS sequence"/>
</dbReference>
<dbReference type="GO" id="GO:0032006">
    <property type="term" value="P:regulation of TOR signaling"/>
    <property type="evidence" value="ECO:0007669"/>
    <property type="project" value="InterPro"/>
</dbReference>
<protein>
    <recommendedName>
        <fullName evidence="4">Roadblock/LAMTOR2 domain-containing protein</fullName>
    </recommendedName>
</protein>
<evidence type="ECO:0008006" key="4">
    <source>
        <dbReference type="Google" id="ProtNLM"/>
    </source>
</evidence>
<reference evidence="2 3" key="1">
    <citation type="submission" date="2023-10" db="EMBL/GenBank/DDBJ databases">
        <title>Comparative genomics analysis reveals potential genetic determinants of host preference in Cryptosporidium xiaoi.</title>
        <authorList>
            <person name="Xiao L."/>
            <person name="Li J."/>
        </authorList>
    </citation>
    <scope>NUCLEOTIDE SEQUENCE [LARGE SCALE GENOMIC DNA]</scope>
    <source>
        <strain evidence="2 3">52996</strain>
    </source>
</reference>
<dbReference type="SMART" id="SM01278">
    <property type="entry name" value="MAPKK1_Int"/>
    <property type="match status" value="1"/>
</dbReference>
<dbReference type="EMBL" id="JAWDEY010000010">
    <property type="protein sequence ID" value="KAK6589964.1"/>
    <property type="molecule type" value="Genomic_DNA"/>
</dbReference>
<organism evidence="2 3">
    <name type="scientific">Cryptosporidium xiaoi</name>
    <dbReference type="NCBI Taxonomy" id="659607"/>
    <lineage>
        <taxon>Eukaryota</taxon>
        <taxon>Sar</taxon>
        <taxon>Alveolata</taxon>
        <taxon>Apicomplexa</taxon>
        <taxon>Conoidasida</taxon>
        <taxon>Coccidia</taxon>
        <taxon>Eucoccidiorida</taxon>
        <taxon>Eimeriorina</taxon>
        <taxon>Cryptosporidiidae</taxon>
        <taxon>Cryptosporidium</taxon>
    </lineage>
</organism>
<name>A0AAV9XZM4_9CRYT</name>
<dbReference type="Gene3D" id="3.30.450.30">
    <property type="entry name" value="Dynein light chain 2a, cytoplasmic"/>
    <property type="match status" value="1"/>
</dbReference>
<sequence>MTLFLRSSDSIDSNQSYSSSNYGEKKAKLLTFVELTSKFKQILEKNTGIKTIHISDKDGVTILKVNNNELDPKESLINSSTTTIFSSLVSSCNKIDTFGQASFITFRTNNYSVVQVNYHPLVIQMVSTFEFEGKNNIIKNREVISHFS</sequence>